<feature type="compositionally biased region" description="Low complexity" evidence="1">
    <location>
        <begin position="182"/>
        <end position="199"/>
    </location>
</feature>
<feature type="region of interest" description="Disordered" evidence="1">
    <location>
        <begin position="122"/>
        <end position="144"/>
    </location>
</feature>
<feature type="region of interest" description="Disordered" evidence="1">
    <location>
        <begin position="172"/>
        <end position="199"/>
    </location>
</feature>
<evidence type="ECO:0000313" key="2">
    <source>
        <dbReference type="EMBL" id="ONF97413.1"/>
    </source>
</evidence>
<reference evidence="2 3" key="1">
    <citation type="submission" date="2016-11" db="EMBL/GenBank/DDBJ databases">
        <title>Genome sequence of Sphingomonas jeddahensis G39.</title>
        <authorList>
            <person name="Poehlein A."/>
            <person name="Wuebbeler J.H."/>
            <person name="Steinbuechel A."/>
            <person name="Daniel R."/>
        </authorList>
    </citation>
    <scope>NUCLEOTIDE SEQUENCE [LARGE SCALE GENOMIC DNA]</scope>
    <source>
        <strain evidence="2 3">G39</strain>
    </source>
</reference>
<organism evidence="2 3">
    <name type="scientific">Sphingomonas jeddahensis</name>
    <dbReference type="NCBI Taxonomy" id="1915074"/>
    <lineage>
        <taxon>Bacteria</taxon>
        <taxon>Pseudomonadati</taxon>
        <taxon>Pseudomonadota</taxon>
        <taxon>Alphaproteobacteria</taxon>
        <taxon>Sphingomonadales</taxon>
        <taxon>Sphingomonadaceae</taxon>
        <taxon>Sphingomonas</taxon>
    </lineage>
</organism>
<sequence>MRRVSDSIRSRSPCDTGRTTCPSDGLGDASRIEMPAAAAALASKLSYSRSAIAARLSASDWSLVRSDRRKDFMPAADRRCSGIHLSYRNTPLRRFRYRTNAAMLSDPQNSHTILSHLRAQIPKNQQQDGTVSRPESEIRISPGAPSPFGVGSCGLARLGALIAPVGRGRGCPPPPWRRACRSRSSVRPNASTSLSAAATATRSSRAHSWWWMRSLPLWPA</sequence>
<evidence type="ECO:0000313" key="3">
    <source>
        <dbReference type="Proteomes" id="UP000188729"/>
    </source>
</evidence>
<dbReference type="AlphaFoldDB" id="A0A1V2EY23"/>
<name>A0A1V2EY23_9SPHN</name>
<evidence type="ECO:0000256" key="1">
    <source>
        <dbReference type="SAM" id="MobiDB-lite"/>
    </source>
</evidence>
<gene>
    <name evidence="2" type="ORF">SPHI_00420</name>
</gene>
<comment type="caution">
    <text evidence="2">The sequence shown here is derived from an EMBL/GenBank/DDBJ whole genome shotgun (WGS) entry which is preliminary data.</text>
</comment>
<protein>
    <submittedName>
        <fullName evidence="2">Uncharacterized protein</fullName>
    </submittedName>
</protein>
<keyword evidence="3" id="KW-1185">Reference proteome</keyword>
<dbReference type="EMBL" id="MPSB01000001">
    <property type="protein sequence ID" value="ONF97413.1"/>
    <property type="molecule type" value="Genomic_DNA"/>
</dbReference>
<feature type="region of interest" description="Disordered" evidence="1">
    <location>
        <begin position="1"/>
        <end position="27"/>
    </location>
</feature>
<accession>A0A1V2EY23</accession>
<dbReference type="Proteomes" id="UP000188729">
    <property type="component" value="Unassembled WGS sequence"/>
</dbReference>
<proteinExistence type="predicted"/>